<name>X1S919_9ZZZZ</name>
<comment type="caution">
    <text evidence="1">The sequence shown here is derived from an EMBL/GenBank/DDBJ whole genome shotgun (WGS) entry which is preliminary data.</text>
</comment>
<dbReference type="EMBL" id="BARW01013054">
    <property type="protein sequence ID" value="GAI75596.1"/>
    <property type="molecule type" value="Genomic_DNA"/>
</dbReference>
<dbReference type="AlphaFoldDB" id="X1S919"/>
<organism evidence="1">
    <name type="scientific">marine sediment metagenome</name>
    <dbReference type="NCBI Taxonomy" id="412755"/>
    <lineage>
        <taxon>unclassified sequences</taxon>
        <taxon>metagenomes</taxon>
        <taxon>ecological metagenomes</taxon>
    </lineage>
</organism>
<evidence type="ECO:0000313" key="1">
    <source>
        <dbReference type="EMBL" id="GAI75596.1"/>
    </source>
</evidence>
<proteinExistence type="predicted"/>
<protein>
    <submittedName>
        <fullName evidence="1">Uncharacterized protein</fullName>
    </submittedName>
</protein>
<gene>
    <name evidence="1" type="ORF">S12H4_24187</name>
</gene>
<feature type="non-terminal residue" evidence="1">
    <location>
        <position position="51"/>
    </location>
</feature>
<reference evidence="1" key="1">
    <citation type="journal article" date="2014" name="Front. Microbiol.">
        <title>High frequency of phylogenetically diverse reductive dehalogenase-homologous genes in deep subseafloor sedimentary metagenomes.</title>
        <authorList>
            <person name="Kawai M."/>
            <person name="Futagami T."/>
            <person name="Toyoda A."/>
            <person name="Takaki Y."/>
            <person name="Nishi S."/>
            <person name="Hori S."/>
            <person name="Arai W."/>
            <person name="Tsubouchi T."/>
            <person name="Morono Y."/>
            <person name="Uchiyama I."/>
            <person name="Ito T."/>
            <person name="Fujiyama A."/>
            <person name="Inagaki F."/>
            <person name="Takami H."/>
        </authorList>
    </citation>
    <scope>NUCLEOTIDE SEQUENCE</scope>
    <source>
        <strain evidence="1">Expedition CK06-06</strain>
    </source>
</reference>
<accession>X1S919</accession>
<sequence length="51" mass="5927">MDPKYYCSIYNENEKFIKNEGGSCEIIQKMNGVWTIETFPSEYPEGDENLA</sequence>